<evidence type="ECO:0000256" key="1">
    <source>
        <dbReference type="ARBA" id="ARBA00023015"/>
    </source>
</evidence>
<dbReference type="AlphaFoldDB" id="A0AB34KGB5"/>
<evidence type="ECO:0000259" key="5">
    <source>
        <dbReference type="PROSITE" id="PS50048"/>
    </source>
</evidence>
<dbReference type="CDD" id="cd00067">
    <property type="entry name" value="GAL4"/>
    <property type="match status" value="1"/>
</dbReference>
<dbReference type="PROSITE" id="PS00463">
    <property type="entry name" value="ZN2_CY6_FUNGAL_1"/>
    <property type="match status" value="1"/>
</dbReference>
<dbReference type="PANTHER" id="PTHR31069:SF32">
    <property type="entry name" value="ARGININE METABOLISM REGULATION PROTEIN II"/>
    <property type="match status" value="1"/>
</dbReference>
<evidence type="ECO:0000256" key="4">
    <source>
        <dbReference type="ARBA" id="ARBA00023242"/>
    </source>
</evidence>
<keyword evidence="4" id="KW-0539">Nucleus</keyword>
<organism evidence="6 7">
    <name type="scientific">Cladosporium halotolerans</name>
    <dbReference type="NCBI Taxonomy" id="1052096"/>
    <lineage>
        <taxon>Eukaryota</taxon>
        <taxon>Fungi</taxon>
        <taxon>Dikarya</taxon>
        <taxon>Ascomycota</taxon>
        <taxon>Pezizomycotina</taxon>
        <taxon>Dothideomycetes</taxon>
        <taxon>Dothideomycetidae</taxon>
        <taxon>Cladosporiales</taxon>
        <taxon>Cladosporiaceae</taxon>
        <taxon>Cladosporium</taxon>
    </lineage>
</organism>
<name>A0AB34KGB5_9PEZI</name>
<dbReference type="GeneID" id="96010081"/>
<dbReference type="Gene3D" id="4.10.240.10">
    <property type="entry name" value="Zn(2)-C6 fungal-type DNA-binding domain"/>
    <property type="match status" value="1"/>
</dbReference>
<dbReference type="GO" id="GO:0008270">
    <property type="term" value="F:zinc ion binding"/>
    <property type="evidence" value="ECO:0007669"/>
    <property type="project" value="InterPro"/>
</dbReference>
<feature type="domain" description="Zn(2)-C6 fungal-type" evidence="5">
    <location>
        <begin position="17"/>
        <end position="45"/>
    </location>
</feature>
<dbReference type="PANTHER" id="PTHR31069">
    <property type="entry name" value="OLEATE-ACTIVATED TRANSCRIPTION FACTOR 1-RELATED"/>
    <property type="match status" value="1"/>
</dbReference>
<protein>
    <recommendedName>
        <fullName evidence="5">Zn(2)-C6 fungal-type domain-containing protein</fullName>
    </recommendedName>
</protein>
<dbReference type="Pfam" id="PF11951">
    <property type="entry name" value="Fungal_trans_2"/>
    <property type="match status" value="1"/>
</dbReference>
<keyword evidence="3" id="KW-0804">Transcription</keyword>
<dbReference type="InterPro" id="IPR050675">
    <property type="entry name" value="OAF3"/>
</dbReference>
<evidence type="ECO:0000256" key="2">
    <source>
        <dbReference type="ARBA" id="ARBA00023125"/>
    </source>
</evidence>
<dbReference type="GO" id="GO:0000981">
    <property type="term" value="F:DNA-binding transcription factor activity, RNA polymerase II-specific"/>
    <property type="evidence" value="ECO:0007669"/>
    <property type="project" value="InterPro"/>
</dbReference>
<dbReference type="Pfam" id="PF00172">
    <property type="entry name" value="Zn_clus"/>
    <property type="match status" value="1"/>
</dbReference>
<keyword evidence="2" id="KW-0238">DNA-binding</keyword>
<dbReference type="PROSITE" id="PS50048">
    <property type="entry name" value="ZN2_CY6_FUNGAL_2"/>
    <property type="match status" value="1"/>
</dbReference>
<proteinExistence type="predicted"/>
<accession>A0AB34KGB5</accession>
<evidence type="ECO:0000313" key="6">
    <source>
        <dbReference type="EMBL" id="KAL1582817.1"/>
    </source>
</evidence>
<evidence type="ECO:0000313" key="7">
    <source>
        <dbReference type="Proteomes" id="UP000803884"/>
    </source>
</evidence>
<comment type="caution">
    <text evidence="6">The sequence shown here is derived from an EMBL/GenBank/DDBJ whole genome shotgun (WGS) entry which is preliminary data.</text>
</comment>
<dbReference type="Proteomes" id="UP000803884">
    <property type="component" value="Unassembled WGS sequence"/>
</dbReference>
<keyword evidence="1" id="KW-0805">Transcription regulation</keyword>
<dbReference type="InterPro" id="IPR021858">
    <property type="entry name" value="Fun_TF"/>
</dbReference>
<keyword evidence="7" id="KW-1185">Reference proteome</keyword>
<dbReference type="EMBL" id="JAAQHG020000043">
    <property type="protein sequence ID" value="KAL1582817.1"/>
    <property type="molecule type" value="Genomic_DNA"/>
</dbReference>
<evidence type="ECO:0000256" key="3">
    <source>
        <dbReference type="ARBA" id="ARBA00023163"/>
    </source>
</evidence>
<dbReference type="SMART" id="SM00066">
    <property type="entry name" value="GAL4"/>
    <property type="match status" value="1"/>
</dbReference>
<dbReference type="GO" id="GO:0003677">
    <property type="term" value="F:DNA binding"/>
    <property type="evidence" value="ECO:0007669"/>
    <property type="project" value="UniProtKB-KW"/>
</dbReference>
<sequence>MTTQVSRSKKRTKTFTGCWTCRERKVKCDETDPVCLQCRRKGVSCKGYDTRLQWLTPIVPDASGLNVGFDEDERVPPSSLRRIVPAVPRQKVLPPRQLDEILKYIDTFDPDQSRENDTLVNVENFSILRCNFSAKGSRGCNLLQETALKRTCLLSDECAPPDETTQNAITPRVSFSGSDASLRATYPRPSTPAEGCQTSNVSFTSPAESMHCTSTTHSERNEIAVQESLRLTLAQPNTTPSEDDWLHYQDLAAKNETFLQIPSLEQFLMRHYIERVCHLFCAIDTAKSPWKTIHLPRALQGMAEVSITGKTSKVRNALRNALLSISAWYLTNDHRRHGAIDEADQWAKVASKFGFDAIALLKQAVEFDLYSSPRPKYKEFLATMLSMITVNVMSGDTSTCGVHLDGAHQLLLHMWNEKKHFSEKTKTLHRIYCYLRIIWESTQVPRDDHTSFSLRSIDSRSVFDLFGQQDSPDQRIQPIPLIQESSAMSSFECIYGIPQNLLAMLEDTIKVIDSVDQAKKVSSPNNFRNDLTSICDDLEQRILDWTAEGYTGLHSPANEDANTKIIRHQTKSFHSALVIFFSQNVRSLNHKYLQQYVESILQSIEAIEQIKAETNMLAAPLFWPAFVAATTTWDEEHQARFQKWYEEANSYGIAAVRTGIRVIRKVWSAGPPRVSSRMCPWRHFVFSNGDNLMLS</sequence>
<dbReference type="InterPro" id="IPR036864">
    <property type="entry name" value="Zn2-C6_fun-type_DNA-bd_sf"/>
</dbReference>
<gene>
    <name evidence="6" type="ORF">WHR41_08639</name>
</gene>
<dbReference type="RefSeq" id="XP_069225924.1">
    <property type="nucleotide sequence ID" value="XM_069377243.1"/>
</dbReference>
<reference evidence="6 7" key="1">
    <citation type="journal article" date="2020" name="Microbiol. Resour. Announc.">
        <title>Draft Genome Sequence of a Cladosporium Species Isolated from the Mesophotic Ascidian Didemnum maculosum.</title>
        <authorList>
            <person name="Gioti A."/>
            <person name="Siaperas R."/>
            <person name="Nikolaivits E."/>
            <person name="Le Goff G."/>
            <person name="Ouazzani J."/>
            <person name="Kotoulas G."/>
            <person name="Topakas E."/>
        </authorList>
    </citation>
    <scope>NUCLEOTIDE SEQUENCE [LARGE SCALE GENOMIC DNA]</scope>
    <source>
        <strain evidence="6 7">TM138-S3</strain>
    </source>
</reference>
<dbReference type="InterPro" id="IPR001138">
    <property type="entry name" value="Zn2Cys6_DnaBD"/>
</dbReference>
<dbReference type="SUPFAM" id="SSF57701">
    <property type="entry name" value="Zn2/Cys6 DNA-binding domain"/>
    <property type="match status" value="1"/>
</dbReference>